<keyword evidence="2" id="KW-1185">Reference proteome</keyword>
<evidence type="ECO:0000313" key="1">
    <source>
        <dbReference type="EMBL" id="MFD1046978.1"/>
    </source>
</evidence>
<organism evidence="1 2">
    <name type="scientific">Kibdelosporangium lantanae</name>
    <dbReference type="NCBI Taxonomy" id="1497396"/>
    <lineage>
        <taxon>Bacteria</taxon>
        <taxon>Bacillati</taxon>
        <taxon>Actinomycetota</taxon>
        <taxon>Actinomycetes</taxon>
        <taxon>Pseudonocardiales</taxon>
        <taxon>Pseudonocardiaceae</taxon>
        <taxon>Kibdelosporangium</taxon>
    </lineage>
</organism>
<dbReference type="Proteomes" id="UP001597045">
    <property type="component" value="Unassembled WGS sequence"/>
</dbReference>
<protein>
    <submittedName>
        <fullName evidence="1">Uncharacterized protein</fullName>
    </submittedName>
</protein>
<proteinExistence type="predicted"/>
<evidence type="ECO:0000313" key="2">
    <source>
        <dbReference type="Proteomes" id="UP001597045"/>
    </source>
</evidence>
<comment type="caution">
    <text evidence="1">The sequence shown here is derived from an EMBL/GenBank/DDBJ whole genome shotgun (WGS) entry which is preliminary data.</text>
</comment>
<gene>
    <name evidence="1" type="ORF">ACFQ1S_16205</name>
</gene>
<accession>A0ABW3MAF9</accession>
<sequence>MSYTTDEMMTVAAARALHDGVHQVDRRQVTAAEQADGLGGGQVGEFEHWPVPLVSTRQRYPRGRPGGHGQLT</sequence>
<reference evidence="2" key="1">
    <citation type="journal article" date="2019" name="Int. J. Syst. Evol. Microbiol.">
        <title>The Global Catalogue of Microorganisms (GCM) 10K type strain sequencing project: providing services to taxonomists for standard genome sequencing and annotation.</title>
        <authorList>
            <consortium name="The Broad Institute Genomics Platform"/>
            <consortium name="The Broad Institute Genome Sequencing Center for Infectious Disease"/>
            <person name="Wu L."/>
            <person name="Ma J."/>
        </authorList>
    </citation>
    <scope>NUCLEOTIDE SEQUENCE [LARGE SCALE GENOMIC DNA]</scope>
    <source>
        <strain evidence="2">JCM 31486</strain>
    </source>
</reference>
<name>A0ABW3MAF9_9PSEU</name>
<dbReference type="EMBL" id="JBHTIS010000873">
    <property type="protein sequence ID" value="MFD1046978.1"/>
    <property type="molecule type" value="Genomic_DNA"/>
</dbReference>